<evidence type="ECO:0000313" key="6">
    <source>
        <dbReference type="Proteomes" id="UP000318199"/>
    </source>
</evidence>
<accession>A0A562ZW66</accession>
<evidence type="ECO:0000256" key="1">
    <source>
        <dbReference type="ARBA" id="ARBA00023015"/>
    </source>
</evidence>
<dbReference type="InterPro" id="IPR036390">
    <property type="entry name" value="WH_DNA-bd_sf"/>
</dbReference>
<evidence type="ECO:0000256" key="2">
    <source>
        <dbReference type="ARBA" id="ARBA00023125"/>
    </source>
</evidence>
<dbReference type="Gene3D" id="1.10.10.10">
    <property type="entry name" value="Winged helix-like DNA-binding domain superfamily/Winged helix DNA-binding domain"/>
    <property type="match status" value="1"/>
</dbReference>
<dbReference type="InterPro" id="IPR012318">
    <property type="entry name" value="HTH_CRP"/>
</dbReference>
<name>A0A562ZW66_9BURK</name>
<evidence type="ECO:0000313" key="5">
    <source>
        <dbReference type="EMBL" id="TWO72862.1"/>
    </source>
</evidence>
<protein>
    <submittedName>
        <fullName evidence="5">Crp/Fnr family transcriptional regulator</fullName>
    </submittedName>
</protein>
<evidence type="ECO:0000256" key="3">
    <source>
        <dbReference type="ARBA" id="ARBA00023163"/>
    </source>
</evidence>
<dbReference type="AlphaFoldDB" id="A0A562ZW66"/>
<reference evidence="5 6" key="1">
    <citation type="submission" date="2019-07" db="EMBL/GenBank/DDBJ databases">
        <title>Caenimonas sedimenti sp. nov., isolated from activated sludge.</title>
        <authorList>
            <person name="Xu J."/>
        </authorList>
    </citation>
    <scope>NUCLEOTIDE SEQUENCE [LARGE SCALE GENOMIC DNA]</scope>
    <source>
        <strain evidence="5 6">HX-9-20</strain>
    </source>
</reference>
<dbReference type="GO" id="GO:0005829">
    <property type="term" value="C:cytosol"/>
    <property type="evidence" value="ECO:0007669"/>
    <property type="project" value="TreeGrafter"/>
</dbReference>
<dbReference type="SUPFAM" id="SSF46785">
    <property type="entry name" value="Winged helix' DNA-binding domain"/>
    <property type="match status" value="1"/>
</dbReference>
<dbReference type="PROSITE" id="PS50042">
    <property type="entry name" value="CNMP_BINDING_3"/>
    <property type="match status" value="1"/>
</dbReference>
<dbReference type="Proteomes" id="UP000318199">
    <property type="component" value="Unassembled WGS sequence"/>
</dbReference>
<dbReference type="EMBL" id="VOBQ01000002">
    <property type="protein sequence ID" value="TWO72862.1"/>
    <property type="molecule type" value="Genomic_DNA"/>
</dbReference>
<dbReference type="InterPro" id="IPR050397">
    <property type="entry name" value="Env_Response_Regulators"/>
</dbReference>
<comment type="caution">
    <text evidence="5">The sequence shown here is derived from an EMBL/GenBank/DDBJ whole genome shotgun (WGS) entry which is preliminary data.</text>
</comment>
<keyword evidence="3" id="KW-0804">Transcription</keyword>
<feature type="domain" description="Cyclic nucleotide-binding" evidence="4">
    <location>
        <begin position="8"/>
        <end position="88"/>
    </location>
</feature>
<dbReference type="RefSeq" id="WP_145890105.1">
    <property type="nucleotide sequence ID" value="NZ_VOBQ01000002.1"/>
</dbReference>
<dbReference type="InterPro" id="IPR014710">
    <property type="entry name" value="RmlC-like_jellyroll"/>
</dbReference>
<dbReference type="Gene3D" id="2.60.120.10">
    <property type="entry name" value="Jelly Rolls"/>
    <property type="match status" value="1"/>
</dbReference>
<evidence type="ECO:0000259" key="4">
    <source>
        <dbReference type="PROSITE" id="PS50042"/>
    </source>
</evidence>
<dbReference type="PANTHER" id="PTHR24567:SF74">
    <property type="entry name" value="HTH-TYPE TRANSCRIPTIONAL REGULATOR ARCR"/>
    <property type="match status" value="1"/>
</dbReference>
<dbReference type="CDD" id="cd00038">
    <property type="entry name" value="CAP_ED"/>
    <property type="match status" value="1"/>
</dbReference>
<dbReference type="GO" id="GO:0003700">
    <property type="term" value="F:DNA-binding transcription factor activity"/>
    <property type="evidence" value="ECO:0007669"/>
    <property type="project" value="TreeGrafter"/>
</dbReference>
<proteinExistence type="predicted"/>
<dbReference type="SUPFAM" id="SSF51206">
    <property type="entry name" value="cAMP-binding domain-like"/>
    <property type="match status" value="1"/>
</dbReference>
<organism evidence="5 6">
    <name type="scientific">Caenimonas sedimenti</name>
    <dbReference type="NCBI Taxonomy" id="2596921"/>
    <lineage>
        <taxon>Bacteria</taxon>
        <taxon>Pseudomonadati</taxon>
        <taxon>Pseudomonadota</taxon>
        <taxon>Betaproteobacteria</taxon>
        <taxon>Burkholderiales</taxon>
        <taxon>Comamonadaceae</taxon>
        <taxon>Caenimonas</taxon>
    </lineage>
</organism>
<dbReference type="OrthoDB" id="8969464at2"/>
<dbReference type="InterPro" id="IPR018490">
    <property type="entry name" value="cNMP-bd_dom_sf"/>
</dbReference>
<sequence>MSTPKNALLARLPRAEQKSILALCDTVELVSGTEIYQPGDNTRQVYFPRSGYLSLISRQPDTPKVEIGMVGREGYVGTQLVLGVPSAPWVVLVQGAGVAERMPAVAFQKAVGGGGLLRSVLMRYMATLMVQFSIAAPCLRFHLLAPRLARWLLMTQDRAEAAQFHATHEYLSYMLGVRRAGVTEAAGALQRTGAIRYERGLITVLDRPLLEQSACSCYAADVASYKSAMRPAG</sequence>
<dbReference type="InterPro" id="IPR000595">
    <property type="entry name" value="cNMP-bd_dom"/>
</dbReference>
<dbReference type="PANTHER" id="PTHR24567">
    <property type="entry name" value="CRP FAMILY TRANSCRIPTIONAL REGULATORY PROTEIN"/>
    <property type="match status" value="1"/>
</dbReference>
<keyword evidence="1" id="KW-0805">Transcription regulation</keyword>
<gene>
    <name evidence="5" type="ORF">FN976_01050</name>
</gene>
<keyword evidence="2" id="KW-0238">DNA-binding</keyword>
<dbReference type="Pfam" id="PF13545">
    <property type="entry name" value="HTH_Crp_2"/>
    <property type="match status" value="1"/>
</dbReference>
<dbReference type="GO" id="GO:0003677">
    <property type="term" value="F:DNA binding"/>
    <property type="evidence" value="ECO:0007669"/>
    <property type="project" value="UniProtKB-KW"/>
</dbReference>
<dbReference type="InterPro" id="IPR036388">
    <property type="entry name" value="WH-like_DNA-bd_sf"/>
</dbReference>
<keyword evidence="6" id="KW-1185">Reference proteome</keyword>